<name>A0ABR5TMA5_9BACL</name>
<evidence type="ECO:0000313" key="2">
    <source>
        <dbReference type="Proteomes" id="UP000070467"/>
    </source>
</evidence>
<dbReference type="Proteomes" id="UP000070467">
    <property type="component" value="Unassembled WGS sequence"/>
</dbReference>
<evidence type="ECO:0000313" key="1">
    <source>
        <dbReference type="EMBL" id="KXB58426.1"/>
    </source>
</evidence>
<organism evidence="1 2">
    <name type="scientific">Gemelliphila asaccharolytica</name>
    <dbReference type="NCBI Taxonomy" id="502393"/>
    <lineage>
        <taxon>Bacteria</taxon>
        <taxon>Bacillati</taxon>
        <taxon>Bacillota</taxon>
        <taxon>Bacilli</taxon>
        <taxon>Bacillales</taxon>
        <taxon>Gemellaceae</taxon>
        <taxon>Gemelliphila</taxon>
    </lineage>
</organism>
<comment type="caution">
    <text evidence="1">The sequence shown here is derived from an EMBL/GenBank/DDBJ whole genome shotgun (WGS) entry which is preliminary data.</text>
</comment>
<protein>
    <submittedName>
        <fullName evidence="1">Uncharacterized protein</fullName>
    </submittedName>
</protein>
<dbReference type="EMBL" id="LSDB01000012">
    <property type="protein sequence ID" value="KXB58426.1"/>
    <property type="molecule type" value="Genomic_DNA"/>
</dbReference>
<gene>
    <name evidence="1" type="ORF">HMPREF1871_00504</name>
</gene>
<reference evidence="1 2" key="1">
    <citation type="submission" date="2016-01" db="EMBL/GenBank/DDBJ databases">
        <authorList>
            <person name="Mitreva M."/>
            <person name="Pepin K.H."/>
            <person name="Mihindukulasuriya K.A."/>
            <person name="Fulton R."/>
            <person name="Fronick C."/>
            <person name="O'Laughlin M."/>
            <person name="Miner T."/>
            <person name="Herter B."/>
            <person name="Rosa B.A."/>
            <person name="Cordes M."/>
            <person name="Tomlinson C."/>
            <person name="Wollam A."/>
            <person name="Palsikar V.B."/>
            <person name="Mardis E.R."/>
            <person name="Wilson R.K."/>
        </authorList>
    </citation>
    <scope>NUCLEOTIDE SEQUENCE [LARGE SCALE GENOMIC DNA]</scope>
    <source>
        <strain evidence="1 2">KA00071</strain>
    </source>
</reference>
<accession>A0ABR5TMA5</accession>
<sequence>MEQNELDKLYDSKIKAIEEFFQDEKKDINEYVFDIYDYGVMKDNTYKSVMEVYKEEIKNSEFPEKIKIRAYLFNGDAEIIDGQMF</sequence>
<proteinExistence type="predicted"/>
<dbReference type="RefSeq" id="WP_066129651.1">
    <property type="nucleotide sequence ID" value="NZ_KQ959865.1"/>
</dbReference>
<keyword evidence="2" id="KW-1185">Reference proteome</keyword>